<dbReference type="PANTHER" id="PTHR21531">
    <property type="entry name" value="LOW-TEMPERATURE VIABILITY PROTEIN LTV1-RELATED"/>
    <property type="match status" value="1"/>
</dbReference>
<feature type="compositionally biased region" description="Basic and acidic residues" evidence="2">
    <location>
        <begin position="503"/>
        <end position="521"/>
    </location>
</feature>
<feature type="region of interest" description="Disordered" evidence="2">
    <location>
        <begin position="253"/>
        <end position="284"/>
    </location>
</feature>
<dbReference type="PANTHER" id="PTHR21531:SF0">
    <property type="entry name" value="PROTEIN LTV1 HOMOLOG"/>
    <property type="match status" value="1"/>
</dbReference>
<keyword evidence="4" id="KW-1185">Reference proteome</keyword>
<feature type="compositionally biased region" description="Polar residues" evidence="2">
    <location>
        <begin position="109"/>
        <end position="123"/>
    </location>
</feature>
<protein>
    <submittedName>
        <fullName evidence="3">Low temperature viability protein-domain-containing protein</fullName>
    </submittedName>
</protein>
<dbReference type="AlphaFoldDB" id="A0A4P9ZV87"/>
<name>A0A4P9ZV87_9FUNG</name>
<feature type="compositionally biased region" description="Low complexity" evidence="2">
    <location>
        <begin position="137"/>
        <end position="153"/>
    </location>
</feature>
<evidence type="ECO:0000313" key="4">
    <source>
        <dbReference type="Proteomes" id="UP000268162"/>
    </source>
</evidence>
<dbReference type="GO" id="GO:0042274">
    <property type="term" value="P:ribosomal small subunit biogenesis"/>
    <property type="evidence" value="ECO:0007669"/>
    <property type="project" value="InterPro"/>
</dbReference>
<accession>A0A4P9ZV87</accession>
<feature type="compositionally biased region" description="Basic and acidic residues" evidence="2">
    <location>
        <begin position="529"/>
        <end position="539"/>
    </location>
</feature>
<evidence type="ECO:0000313" key="3">
    <source>
        <dbReference type="EMBL" id="RKP36742.1"/>
    </source>
</evidence>
<feature type="region of interest" description="Disordered" evidence="2">
    <location>
        <begin position="377"/>
        <end position="408"/>
    </location>
</feature>
<evidence type="ECO:0000256" key="2">
    <source>
        <dbReference type="SAM" id="MobiDB-lite"/>
    </source>
</evidence>
<organism evidence="3 4">
    <name type="scientific">Dimargaris cristalligena</name>
    <dbReference type="NCBI Taxonomy" id="215637"/>
    <lineage>
        <taxon>Eukaryota</taxon>
        <taxon>Fungi</taxon>
        <taxon>Fungi incertae sedis</taxon>
        <taxon>Zoopagomycota</taxon>
        <taxon>Kickxellomycotina</taxon>
        <taxon>Dimargaritomycetes</taxon>
        <taxon>Dimargaritales</taxon>
        <taxon>Dimargaritaceae</taxon>
        <taxon>Dimargaris</taxon>
    </lineage>
</organism>
<dbReference type="GO" id="GO:0000056">
    <property type="term" value="P:ribosomal small subunit export from nucleus"/>
    <property type="evidence" value="ECO:0007669"/>
    <property type="project" value="TreeGrafter"/>
</dbReference>
<feature type="compositionally biased region" description="Polar residues" evidence="2">
    <location>
        <begin position="463"/>
        <end position="472"/>
    </location>
</feature>
<dbReference type="GO" id="GO:0005829">
    <property type="term" value="C:cytosol"/>
    <property type="evidence" value="ECO:0007669"/>
    <property type="project" value="TreeGrafter"/>
</dbReference>
<feature type="region of interest" description="Disordered" evidence="2">
    <location>
        <begin position="106"/>
        <end position="166"/>
    </location>
</feature>
<feature type="region of interest" description="Disordered" evidence="2">
    <location>
        <begin position="460"/>
        <end position="543"/>
    </location>
</feature>
<proteinExistence type="inferred from homology"/>
<gene>
    <name evidence="3" type="ORF">BJ085DRAFT_38773</name>
</gene>
<dbReference type="GO" id="GO:0005634">
    <property type="term" value="C:nucleus"/>
    <property type="evidence" value="ECO:0007669"/>
    <property type="project" value="TreeGrafter"/>
</dbReference>
<feature type="compositionally biased region" description="Acidic residues" evidence="2">
    <location>
        <begin position="473"/>
        <end position="488"/>
    </location>
</feature>
<dbReference type="EMBL" id="ML002602">
    <property type="protein sequence ID" value="RKP36742.1"/>
    <property type="molecule type" value="Genomic_DNA"/>
</dbReference>
<dbReference type="InterPro" id="IPR007307">
    <property type="entry name" value="Ltv1"/>
</dbReference>
<dbReference type="Proteomes" id="UP000268162">
    <property type="component" value="Unassembled WGS sequence"/>
</dbReference>
<dbReference type="OrthoDB" id="5852896at2759"/>
<dbReference type="Pfam" id="PF04180">
    <property type="entry name" value="LTV"/>
    <property type="match status" value="2"/>
</dbReference>
<evidence type="ECO:0000256" key="1">
    <source>
        <dbReference type="ARBA" id="ARBA00009078"/>
    </source>
</evidence>
<comment type="similarity">
    <text evidence="1">Belongs to the LTV1 family.</text>
</comment>
<reference evidence="4" key="1">
    <citation type="journal article" date="2018" name="Nat. Microbiol.">
        <title>Leveraging single-cell genomics to expand the fungal tree of life.</title>
        <authorList>
            <person name="Ahrendt S.R."/>
            <person name="Quandt C.A."/>
            <person name="Ciobanu D."/>
            <person name="Clum A."/>
            <person name="Salamov A."/>
            <person name="Andreopoulos B."/>
            <person name="Cheng J.F."/>
            <person name="Woyke T."/>
            <person name="Pelin A."/>
            <person name="Henrissat B."/>
            <person name="Reynolds N.K."/>
            <person name="Benny G.L."/>
            <person name="Smith M.E."/>
            <person name="James T.Y."/>
            <person name="Grigoriev I.V."/>
        </authorList>
    </citation>
    <scope>NUCLEOTIDE SEQUENCE [LARGE SCALE GENOMIC DNA]</scope>
    <source>
        <strain evidence="4">RSA 468</strain>
    </source>
</reference>
<feature type="region of interest" description="Disordered" evidence="2">
    <location>
        <begin position="40"/>
        <end position="62"/>
    </location>
</feature>
<dbReference type="GO" id="GO:0030688">
    <property type="term" value="C:preribosome, small subunit precursor"/>
    <property type="evidence" value="ECO:0007669"/>
    <property type="project" value="TreeGrafter"/>
</dbReference>
<sequence>MGKKPFIDRNAAKSYYVGHRSQHDPLVADSESSQRVLIEIGKNAKPMQSVRGEDKNRRGRLAEASVDELDAQVGQAALHGIYFDDQEYDYMQHLKPMNQTPGAVFISKDGSTSADNPPSTNQRRGAFTLRETETDDTTPTATPDNANANATTAKRSGIQLPPEALPSSGHMEVGLLNQEAYPRGFLLDYDPEVRATLEALEDEDAVSAAADQDFFDMLNAPGQIDYERDEEDDGPNSDWDEEQEFLWRVKQANRRAGSDADGGDSDEGGAGSVASGGDRRTTASKFSMTSSAMFRNENLTLIDERYDQFENLYATTSESETSDDEEEDMEMRDDFEAILDDFLDKYEVKGGKMSVKIEGETGLDKLDTVRRILGHCSLTDDPDAETDPSLRTPGGGEGGVPKPRKKGVTTDQYDIVNYRDVTKRYDNWDCESVLSTYSNLENHPALIPLAPSRRIKLNARTGMPSSTKPSVQSEEDNVDEDDENDEDGNSVQLESVDQGVPRPKGETAEEKRLRKQAVKEQKKNRRQEKKANKMAEKQDQLATKATRNVFAYQIPLS</sequence>
<dbReference type="STRING" id="215637.A0A4P9ZV87"/>